<protein>
    <recommendedName>
        <fullName evidence="3">BACK domain-containing protein</fullName>
    </recommendedName>
</protein>
<evidence type="ECO:0008006" key="3">
    <source>
        <dbReference type="Google" id="ProtNLM"/>
    </source>
</evidence>
<dbReference type="AlphaFoldDB" id="A0A0B1RQ12"/>
<name>A0A0B1RQ12_OESDE</name>
<sequence length="82" mass="9490">MQQLLKILEDPKYQDVISPDVYLKLVVRWVGEDVASRESSFRPLLERCRVVDVSDNALEFVLDYSPLLTKSQNCRYILLGAM</sequence>
<proteinExistence type="predicted"/>
<dbReference type="Proteomes" id="UP000053660">
    <property type="component" value="Unassembled WGS sequence"/>
</dbReference>
<dbReference type="Gene3D" id="1.25.40.420">
    <property type="match status" value="1"/>
</dbReference>
<organism evidence="1 2">
    <name type="scientific">Oesophagostomum dentatum</name>
    <name type="common">Nodular worm</name>
    <dbReference type="NCBI Taxonomy" id="61180"/>
    <lineage>
        <taxon>Eukaryota</taxon>
        <taxon>Metazoa</taxon>
        <taxon>Ecdysozoa</taxon>
        <taxon>Nematoda</taxon>
        <taxon>Chromadorea</taxon>
        <taxon>Rhabditida</taxon>
        <taxon>Rhabditina</taxon>
        <taxon>Rhabditomorpha</taxon>
        <taxon>Strongyloidea</taxon>
        <taxon>Strongylidae</taxon>
        <taxon>Oesophagostomum</taxon>
    </lineage>
</organism>
<evidence type="ECO:0000313" key="2">
    <source>
        <dbReference type="Proteomes" id="UP000053660"/>
    </source>
</evidence>
<keyword evidence="2" id="KW-1185">Reference proteome</keyword>
<evidence type="ECO:0000313" key="1">
    <source>
        <dbReference type="EMBL" id="KHJ75123.1"/>
    </source>
</evidence>
<reference evidence="1 2" key="1">
    <citation type="submission" date="2014-03" db="EMBL/GenBank/DDBJ databases">
        <title>Draft genome of the hookworm Oesophagostomum dentatum.</title>
        <authorList>
            <person name="Mitreva M."/>
        </authorList>
    </citation>
    <scope>NUCLEOTIDE SEQUENCE [LARGE SCALE GENOMIC DNA]</scope>
    <source>
        <strain evidence="1 2">OD-Hann</strain>
    </source>
</reference>
<accession>A0A0B1RQ12</accession>
<dbReference type="EMBL" id="KN613056">
    <property type="protein sequence ID" value="KHJ75123.1"/>
    <property type="molecule type" value="Genomic_DNA"/>
</dbReference>
<gene>
    <name evidence="1" type="ORF">OESDEN_25261</name>
</gene>
<dbReference type="OrthoDB" id="9978265at2759"/>